<dbReference type="GO" id="GO:0031122">
    <property type="term" value="P:cytoplasmic microtubule organization"/>
    <property type="evidence" value="ECO:0007669"/>
    <property type="project" value="Ensembl"/>
</dbReference>
<dbReference type="PANTHER" id="PTHR14682:SF1">
    <property type="entry name" value="KATNB1-LIKE PROTEIN 1"/>
    <property type="match status" value="1"/>
</dbReference>
<dbReference type="InterPro" id="IPR042404">
    <property type="entry name" value="KATNBL1"/>
</dbReference>
<organism evidence="5 6">
    <name type="scientific">Bos mutus grunniens</name>
    <name type="common">Wild yak</name>
    <name type="synonym">Bos grunniens</name>
    <dbReference type="NCBI Taxonomy" id="30521"/>
    <lineage>
        <taxon>Eukaryota</taxon>
        <taxon>Metazoa</taxon>
        <taxon>Chordata</taxon>
        <taxon>Craniata</taxon>
        <taxon>Vertebrata</taxon>
        <taxon>Euteleostomi</taxon>
        <taxon>Mammalia</taxon>
        <taxon>Eutheria</taxon>
        <taxon>Laurasiatheria</taxon>
        <taxon>Artiodactyla</taxon>
        <taxon>Ruminantia</taxon>
        <taxon>Pecora</taxon>
        <taxon>Bovidae</taxon>
        <taxon>Bovinae</taxon>
        <taxon>Bos</taxon>
    </lineage>
</organism>
<protein>
    <submittedName>
        <fullName evidence="5">Katanin regulatory subunit B1 like 1</fullName>
    </submittedName>
</protein>
<feature type="domain" description="Katanin p80 subunit C-terminal" evidence="4">
    <location>
        <begin position="142"/>
        <end position="273"/>
    </location>
</feature>
<evidence type="ECO:0000259" key="4">
    <source>
        <dbReference type="Pfam" id="PF13925"/>
    </source>
</evidence>
<dbReference type="GO" id="GO:0008352">
    <property type="term" value="C:katanin complex"/>
    <property type="evidence" value="ECO:0007669"/>
    <property type="project" value="Ensembl"/>
</dbReference>
<gene>
    <name evidence="5" type="primary">KATNBL1</name>
</gene>
<reference evidence="5" key="2">
    <citation type="submission" date="2025-08" db="UniProtKB">
        <authorList>
            <consortium name="Ensembl"/>
        </authorList>
    </citation>
    <scope>IDENTIFICATION</scope>
</reference>
<dbReference type="InterPro" id="IPR028021">
    <property type="entry name" value="Katanin_C-terminal"/>
</dbReference>
<evidence type="ECO:0000256" key="1">
    <source>
        <dbReference type="ARBA" id="ARBA00004245"/>
    </source>
</evidence>
<evidence type="ECO:0000256" key="2">
    <source>
        <dbReference type="ARBA" id="ARBA00022490"/>
    </source>
</evidence>
<dbReference type="PANTHER" id="PTHR14682">
    <property type="entry name" value="KATNB1-LIKE PROTEIN 1"/>
    <property type="match status" value="1"/>
</dbReference>
<dbReference type="AlphaFoldDB" id="A0A8B9YSP9"/>
<evidence type="ECO:0000256" key="3">
    <source>
        <dbReference type="ARBA" id="ARBA00023212"/>
    </source>
</evidence>
<dbReference type="GO" id="GO:0005654">
    <property type="term" value="C:nucleoplasm"/>
    <property type="evidence" value="ECO:0007669"/>
    <property type="project" value="Ensembl"/>
</dbReference>
<sequence length="278" mass="31787">MASETHNVKKRNFCNHTEDHSIDLPRKRISNFTNKNMKEVKKSPKQLATYITRTVGQAVKSPGKLRKVIYRRKKVHHPIQNPCYRKKQSPKSGGCVMANKENELACAGHLPEKLRHDSRTYLINTSDSGSSQTESPSSKYSALTFWRKRSISELVAYLVRIEDLGVVVDCLPVLTNSSQEEKQYISLGCCVDLLPLVKSLLKSRFEEYIIVGLNWLQAVIKRWWSELSSKTEIMNYGNIQILKQQLSGLWEQENHLTLVPGYTGNIAKDVDAYLLQLH</sequence>
<comment type="subcellular location">
    <subcellularLocation>
        <location evidence="1">Cytoplasm</location>
        <location evidence="1">Cytoskeleton</location>
    </subcellularLocation>
</comment>
<dbReference type="Pfam" id="PF13925">
    <property type="entry name" value="Katanin_con80"/>
    <property type="match status" value="1"/>
</dbReference>
<name>A0A8B9YSP9_BOSMU</name>
<dbReference type="GO" id="GO:0051495">
    <property type="term" value="P:positive regulation of cytoskeleton organization"/>
    <property type="evidence" value="ECO:0007669"/>
    <property type="project" value="Ensembl"/>
</dbReference>
<reference evidence="5" key="1">
    <citation type="submission" date="2019-05" db="EMBL/GenBank/DDBJ databases">
        <authorList>
            <person name="Zhang S."/>
            <person name="Liu J."/>
        </authorList>
    </citation>
    <scope>NUCLEOTIDE SEQUENCE [LARGE SCALE GENOMIC DNA]</scope>
</reference>
<accession>A0A8B9YSP9</accession>
<evidence type="ECO:0000313" key="5">
    <source>
        <dbReference type="Ensembl" id="ENSBGRP00000039700.1"/>
    </source>
</evidence>
<reference evidence="5" key="3">
    <citation type="submission" date="2025-09" db="UniProtKB">
        <authorList>
            <consortium name="Ensembl"/>
        </authorList>
    </citation>
    <scope>IDENTIFICATION</scope>
</reference>
<dbReference type="GO" id="GO:0030496">
    <property type="term" value="C:midbody"/>
    <property type="evidence" value="ECO:0007669"/>
    <property type="project" value="Ensembl"/>
</dbReference>
<dbReference type="GO" id="GO:0008017">
    <property type="term" value="F:microtubule binding"/>
    <property type="evidence" value="ECO:0007669"/>
    <property type="project" value="InterPro"/>
</dbReference>
<keyword evidence="6" id="KW-1185">Reference proteome</keyword>
<keyword evidence="3" id="KW-0206">Cytoskeleton</keyword>
<dbReference type="GO" id="GO:0097431">
    <property type="term" value="C:mitotic spindle pole"/>
    <property type="evidence" value="ECO:0007669"/>
    <property type="project" value="Ensembl"/>
</dbReference>
<proteinExistence type="predicted"/>
<keyword evidence="2" id="KW-0963">Cytoplasm</keyword>
<dbReference type="Proteomes" id="UP000694520">
    <property type="component" value="Chromosome 29"/>
</dbReference>
<evidence type="ECO:0000313" key="6">
    <source>
        <dbReference type="Proteomes" id="UP000694520"/>
    </source>
</evidence>
<dbReference type="GeneTree" id="ENSGT00390000012351"/>
<dbReference type="GO" id="GO:0005730">
    <property type="term" value="C:nucleolus"/>
    <property type="evidence" value="ECO:0007669"/>
    <property type="project" value="Ensembl"/>
</dbReference>
<dbReference type="Ensembl" id="ENSBGRT00000046064.1">
    <property type="protein sequence ID" value="ENSBGRP00000039700.1"/>
    <property type="gene ID" value="ENSBGRG00000024952.1"/>
</dbReference>
<dbReference type="GO" id="GO:0032154">
    <property type="term" value="C:cleavage furrow"/>
    <property type="evidence" value="ECO:0007669"/>
    <property type="project" value="Ensembl"/>
</dbReference>